<dbReference type="PROSITE" id="PS51007">
    <property type="entry name" value="CYTC"/>
    <property type="match status" value="2"/>
</dbReference>
<keyword evidence="7" id="KW-0812">Transmembrane</keyword>
<proteinExistence type="predicted"/>
<feature type="domain" description="Cytochrome c" evidence="8">
    <location>
        <begin position="148"/>
        <end position="241"/>
    </location>
</feature>
<feature type="transmembrane region" description="Helical" evidence="7">
    <location>
        <begin position="251"/>
        <end position="269"/>
    </location>
</feature>
<dbReference type="RefSeq" id="WP_007547758.1">
    <property type="nucleotide sequence ID" value="NZ_ABZS01000154.1"/>
</dbReference>
<dbReference type="GO" id="GO:0046872">
    <property type="term" value="F:metal ion binding"/>
    <property type="evidence" value="ECO:0007669"/>
    <property type="project" value="UniProtKB-KW"/>
</dbReference>
<feature type="domain" description="Cytochrome c" evidence="8">
    <location>
        <begin position="51"/>
        <end position="147"/>
    </location>
</feature>
<keyword evidence="2 6" id="KW-0349">Heme</keyword>
<dbReference type="Gene3D" id="1.20.5.100">
    <property type="entry name" value="Cytochrome c1, transmembrane anchor, C-terminal"/>
    <property type="match status" value="1"/>
</dbReference>
<dbReference type="InterPro" id="IPR051811">
    <property type="entry name" value="Cytochrome_c550/c551-like"/>
</dbReference>
<keyword evidence="3 6" id="KW-0479">Metal-binding</keyword>
<gene>
    <name evidence="9" type="ORF">SULYE_1419</name>
</gene>
<dbReference type="InterPro" id="IPR021195">
    <property type="entry name" value="Ubol_Cyt_c_Rdtase_Cyt_c_su_prd"/>
</dbReference>
<evidence type="ECO:0000313" key="9">
    <source>
        <dbReference type="EMBL" id="EEP60082.1"/>
    </source>
</evidence>
<dbReference type="PANTHER" id="PTHR37823">
    <property type="entry name" value="CYTOCHROME C-553-LIKE"/>
    <property type="match status" value="1"/>
</dbReference>
<evidence type="ECO:0000313" key="10">
    <source>
        <dbReference type="Proteomes" id="UP000005540"/>
    </source>
</evidence>
<dbReference type="Pfam" id="PF00034">
    <property type="entry name" value="Cytochrom_C"/>
    <property type="match status" value="2"/>
</dbReference>
<dbReference type="SUPFAM" id="SSF46626">
    <property type="entry name" value="Cytochrome c"/>
    <property type="match status" value="2"/>
</dbReference>
<dbReference type="EMBL" id="ABZS01000154">
    <property type="protein sequence ID" value="EEP60082.1"/>
    <property type="molecule type" value="Genomic_DNA"/>
</dbReference>
<keyword evidence="10" id="KW-1185">Reference proteome</keyword>
<dbReference type="PIRSF" id="PIRSF019225">
    <property type="entry name" value="Ubol_Cyt_c_Rdtase_Cyt_c_su_prd"/>
    <property type="match status" value="1"/>
</dbReference>
<evidence type="ECO:0000256" key="5">
    <source>
        <dbReference type="ARBA" id="ARBA00023004"/>
    </source>
</evidence>
<dbReference type="Proteomes" id="UP000005540">
    <property type="component" value="Unassembled WGS sequence"/>
</dbReference>
<keyword evidence="1" id="KW-0813">Transport</keyword>
<organism evidence="9 10">
    <name type="scientific">Sulfurihydrogenibium yellowstonense SS-5</name>
    <dbReference type="NCBI Taxonomy" id="432331"/>
    <lineage>
        <taxon>Bacteria</taxon>
        <taxon>Pseudomonadati</taxon>
        <taxon>Aquificota</taxon>
        <taxon>Aquificia</taxon>
        <taxon>Aquificales</taxon>
        <taxon>Hydrogenothermaceae</taxon>
        <taxon>Sulfurihydrogenibium</taxon>
    </lineage>
</organism>
<keyword evidence="7" id="KW-0472">Membrane</keyword>
<reference evidence="9 10" key="1">
    <citation type="submission" date="2009-04" db="EMBL/GenBank/DDBJ databases">
        <authorList>
            <person name="Reysenbach A.-L."/>
            <person name="Heidelberg J.F."/>
            <person name="Nelson W.C."/>
        </authorList>
    </citation>
    <scope>NUCLEOTIDE SEQUENCE [LARGE SCALE GENOMIC DNA]</scope>
    <source>
        <strain evidence="9 10">SS-5</strain>
    </source>
</reference>
<dbReference type="AlphaFoldDB" id="C4FLG5"/>
<keyword evidence="5 6" id="KW-0408">Iron</keyword>
<feature type="transmembrane region" description="Helical" evidence="7">
    <location>
        <begin position="6"/>
        <end position="25"/>
    </location>
</feature>
<evidence type="ECO:0000256" key="1">
    <source>
        <dbReference type="ARBA" id="ARBA00022448"/>
    </source>
</evidence>
<comment type="caution">
    <text evidence="9">The sequence shown here is derived from an EMBL/GenBank/DDBJ whole genome shotgun (WGS) entry which is preliminary data.</text>
</comment>
<dbReference type="PANTHER" id="PTHR37823:SF1">
    <property type="entry name" value="CYTOCHROME C-553-LIKE"/>
    <property type="match status" value="1"/>
</dbReference>
<evidence type="ECO:0000259" key="8">
    <source>
        <dbReference type="PROSITE" id="PS51007"/>
    </source>
</evidence>
<evidence type="ECO:0000256" key="2">
    <source>
        <dbReference type="ARBA" id="ARBA00022617"/>
    </source>
</evidence>
<dbReference type="InterPro" id="IPR009056">
    <property type="entry name" value="Cyt_c-like_dom"/>
</dbReference>
<name>C4FLG5_9AQUI</name>
<dbReference type="GO" id="GO:0020037">
    <property type="term" value="F:heme binding"/>
    <property type="evidence" value="ECO:0007669"/>
    <property type="project" value="InterPro"/>
</dbReference>
<evidence type="ECO:0000256" key="7">
    <source>
        <dbReference type="SAM" id="Phobius"/>
    </source>
</evidence>
<dbReference type="OrthoDB" id="9781261at2"/>
<keyword evidence="4" id="KW-0249">Electron transport</keyword>
<sequence length="278" mass="30566">MKELKILAILVVIVLIGYWGIEPYAHSVMHGEVKKPDYAYSDLKTPAPTGGDATKGKELFIANCASCHGLKNDGINPGMDKNAAITSFNVVPPDLSNTATIIDHKFLAAFIKNPQEATKNPKFAMPPMAQLSDEDIANIIAYLSSVAKKDLTGKEIVVEACGRCHSVKYQKIEAETPEDNLKAYLGKIPPDLSVMGKAKELEYLESFINNPQNGLPGTSMPRLGLTKEATEKTVAYLDQIADPHRDQRNRLGVFVLGYLLVMAGLTFAWKKKIWKNIH</sequence>
<protein>
    <submittedName>
        <fullName evidence="9">Ubiquinol Cytochrome c oxidoreductase, cytochrome c1 subunit</fullName>
    </submittedName>
</protein>
<dbReference type="InterPro" id="IPR036909">
    <property type="entry name" value="Cyt_c-like_dom_sf"/>
</dbReference>
<evidence type="ECO:0000256" key="3">
    <source>
        <dbReference type="ARBA" id="ARBA00022723"/>
    </source>
</evidence>
<evidence type="ECO:0000256" key="6">
    <source>
        <dbReference type="PROSITE-ProRule" id="PRU00433"/>
    </source>
</evidence>
<keyword evidence="7" id="KW-1133">Transmembrane helix</keyword>
<accession>C4FLG5</accession>
<dbReference type="GO" id="GO:0009055">
    <property type="term" value="F:electron transfer activity"/>
    <property type="evidence" value="ECO:0007669"/>
    <property type="project" value="InterPro"/>
</dbReference>
<evidence type="ECO:0000256" key="4">
    <source>
        <dbReference type="ARBA" id="ARBA00022982"/>
    </source>
</evidence>
<dbReference type="Gene3D" id="1.10.760.10">
    <property type="entry name" value="Cytochrome c-like domain"/>
    <property type="match status" value="2"/>
</dbReference>